<keyword evidence="1" id="KW-0547">Nucleotide-binding</keyword>
<evidence type="ECO:0000256" key="2">
    <source>
        <dbReference type="ARBA" id="ARBA00022840"/>
    </source>
</evidence>
<dbReference type="EMBL" id="SLXK01000003">
    <property type="protein sequence ID" value="TCP31263.1"/>
    <property type="molecule type" value="Genomic_DNA"/>
</dbReference>
<dbReference type="GO" id="GO:0005524">
    <property type="term" value="F:ATP binding"/>
    <property type="evidence" value="ECO:0007669"/>
    <property type="project" value="UniProtKB-KW"/>
</dbReference>
<keyword evidence="4" id="KW-0804">Transcription</keyword>
<keyword evidence="3" id="KW-0805">Transcription regulation</keyword>
<evidence type="ECO:0000313" key="7">
    <source>
        <dbReference type="EMBL" id="TCP31263.1"/>
    </source>
</evidence>
<dbReference type="SMART" id="SM00091">
    <property type="entry name" value="PAS"/>
    <property type="match status" value="1"/>
</dbReference>
<dbReference type="Gene3D" id="1.10.10.60">
    <property type="entry name" value="Homeodomain-like"/>
    <property type="match status" value="1"/>
</dbReference>
<dbReference type="InterPro" id="IPR002078">
    <property type="entry name" value="Sigma_54_int"/>
</dbReference>
<dbReference type="PANTHER" id="PTHR32071:SF57">
    <property type="entry name" value="C4-DICARBOXYLATE TRANSPORT TRANSCRIPTIONAL REGULATORY PROTEIN DCTD"/>
    <property type="match status" value="1"/>
</dbReference>
<dbReference type="InterPro" id="IPR000014">
    <property type="entry name" value="PAS"/>
</dbReference>
<dbReference type="SUPFAM" id="SSF46689">
    <property type="entry name" value="Homeodomain-like"/>
    <property type="match status" value="1"/>
</dbReference>
<dbReference type="Pfam" id="PF02954">
    <property type="entry name" value="HTH_8"/>
    <property type="match status" value="1"/>
</dbReference>
<name>A0A4R2P8H7_9BACL</name>
<dbReference type="CDD" id="cd00130">
    <property type="entry name" value="PAS"/>
    <property type="match status" value="1"/>
</dbReference>
<dbReference type="Gene3D" id="3.40.50.300">
    <property type="entry name" value="P-loop containing nucleotide triphosphate hydrolases"/>
    <property type="match status" value="1"/>
</dbReference>
<keyword evidence="2" id="KW-0067">ATP-binding</keyword>
<dbReference type="CDD" id="cd00009">
    <property type="entry name" value="AAA"/>
    <property type="match status" value="1"/>
</dbReference>
<evidence type="ECO:0000256" key="1">
    <source>
        <dbReference type="ARBA" id="ARBA00022741"/>
    </source>
</evidence>
<dbReference type="PANTHER" id="PTHR32071">
    <property type="entry name" value="TRANSCRIPTIONAL REGULATORY PROTEIN"/>
    <property type="match status" value="1"/>
</dbReference>
<dbReference type="AlphaFoldDB" id="A0A4R2P8H7"/>
<dbReference type="NCBIfam" id="TIGR00229">
    <property type="entry name" value="sensory_box"/>
    <property type="match status" value="1"/>
</dbReference>
<dbReference type="GO" id="GO:0006355">
    <property type="term" value="P:regulation of DNA-templated transcription"/>
    <property type="evidence" value="ECO:0007669"/>
    <property type="project" value="InterPro"/>
</dbReference>
<protein>
    <submittedName>
        <fullName evidence="7">Transcriptional regulator</fullName>
    </submittedName>
</protein>
<dbReference type="Pfam" id="PF00989">
    <property type="entry name" value="PAS"/>
    <property type="match status" value="1"/>
</dbReference>
<dbReference type="Gene3D" id="1.10.8.60">
    <property type="match status" value="1"/>
</dbReference>
<dbReference type="InterPro" id="IPR025662">
    <property type="entry name" value="Sigma_54_int_dom_ATP-bd_1"/>
</dbReference>
<dbReference type="PRINTS" id="PR01590">
    <property type="entry name" value="HTHFIS"/>
</dbReference>
<dbReference type="InterPro" id="IPR003593">
    <property type="entry name" value="AAA+_ATPase"/>
</dbReference>
<dbReference type="Pfam" id="PF00158">
    <property type="entry name" value="Sigma54_activat"/>
    <property type="match status" value="1"/>
</dbReference>
<dbReference type="InterPro" id="IPR013767">
    <property type="entry name" value="PAS_fold"/>
</dbReference>
<reference evidence="7 8" key="1">
    <citation type="submission" date="2019-03" db="EMBL/GenBank/DDBJ databases">
        <title>Genomic Encyclopedia of Type Strains, Phase IV (KMG-IV): sequencing the most valuable type-strain genomes for metagenomic binning, comparative biology and taxonomic classification.</title>
        <authorList>
            <person name="Goeker M."/>
        </authorList>
    </citation>
    <scope>NUCLEOTIDE SEQUENCE [LARGE SCALE GENOMIC DNA]</scope>
    <source>
        <strain evidence="7 8">DSM 19377</strain>
    </source>
</reference>
<dbReference type="SUPFAM" id="SSF55785">
    <property type="entry name" value="PYP-like sensor domain (PAS domain)"/>
    <property type="match status" value="1"/>
</dbReference>
<dbReference type="SUPFAM" id="SSF52540">
    <property type="entry name" value="P-loop containing nucleoside triphosphate hydrolases"/>
    <property type="match status" value="1"/>
</dbReference>
<evidence type="ECO:0000256" key="4">
    <source>
        <dbReference type="ARBA" id="ARBA00023163"/>
    </source>
</evidence>
<evidence type="ECO:0000256" key="3">
    <source>
        <dbReference type="ARBA" id="ARBA00023015"/>
    </source>
</evidence>
<accession>A0A4R2P8H7</accession>
<evidence type="ECO:0000259" key="6">
    <source>
        <dbReference type="PROSITE" id="PS50112"/>
    </source>
</evidence>
<dbReference type="FunFam" id="3.40.50.300:FF:000006">
    <property type="entry name" value="DNA-binding transcriptional regulator NtrC"/>
    <property type="match status" value="1"/>
</dbReference>
<dbReference type="PROSITE" id="PS00675">
    <property type="entry name" value="SIGMA54_INTERACT_1"/>
    <property type="match status" value="1"/>
</dbReference>
<evidence type="ECO:0000259" key="5">
    <source>
        <dbReference type="PROSITE" id="PS50045"/>
    </source>
</evidence>
<dbReference type="InterPro" id="IPR035965">
    <property type="entry name" value="PAS-like_dom_sf"/>
</dbReference>
<dbReference type="PROSITE" id="PS50112">
    <property type="entry name" value="PAS"/>
    <property type="match status" value="1"/>
</dbReference>
<dbReference type="InterPro" id="IPR025943">
    <property type="entry name" value="Sigma_54_int_dom_ATP-bd_2"/>
</dbReference>
<dbReference type="InterPro" id="IPR002197">
    <property type="entry name" value="HTH_Fis"/>
</dbReference>
<feature type="domain" description="PAS" evidence="6">
    <location>
        <begin position="8"/>
        <end position="53"/>
    </location>
</feature>
<comment type="caution">
    <text evidence="7">The sequence shown here is derived from an EMBL/GenBank/DDBJ whole genome shotgun (WGS) entry which is preliminary data.</text>
</comment>
<dbReference type="InterPro" id="IPR027417">
    <property type="entry name" value="P-loop_NTPase"/>
</dbReference>
<dbReference type="Proteomes" id="UP000295416">
    <property type="component" value="Unassembled WGS sequence"/>
</dbReference>
<dbReference type="Pfam" id="PF25601">
    <property type="entry name" value="AAA_lid_14"/>
    <property type="match status" value="1"/>
</dbReference>
<feature type="domain" description="Sigma-54 factor interaction" evidence="5">
    <location>
        <begin position="148"/>
        <end position="378"/>
    </location>
</feature>
<sequence>MNGDNFSCSELLEIILDNTYEGVVVVNKEAKITKMNRAYKNFLGVKDKDIIGQPVTNIIENTRMHIAVQTGIAEREKIQEIQGQKMVVHRIPMFQNNEVCGAIGINIFEGVSDLYQILDNVSKLVRPSNSPDRCDEDPDESPLTFEPIIGESNLLVECKSMARRAAKTKATVLITGESGTGKELFAKAIYQLSSFADGPFTSVNCAAIPENLLESELFGYEEGAFTGAKRNGKIGKFEQADNGTLFLDEIGDMPIHMQTKILRVLQEKEIEKVGSNKKKKINVRIIAATNQNLEQMVNKGTFRKDLYYRLNVINLNIPPIRERKADLPILITHYLNKFCKEYGFLTKSLTQPAAEKLISYHWPGNVREIINVSERLVTLVEDDMIHFDDLPDDIKQYGFRKPPLLADAHRSLDFKKDKLENEKAMIETVLGRVNGNKSKAAAILGIHRSTLYKKLKRHDDYVEKRRH</sequence>
<dbReference type="GO" id="GO:0043565">
    <property type="term" value="F:sequence-specific DNA binding"/>
    <property type="evidence" value="ECO:0007669"/>
    <property type="project" value="InterPro"/>
</dbReference>
<dbReference type="InterPro" id="IPR058031">
    <property type="entry name" value="AAA_lid_NorR"/>
</dbReference>
<proteinExistence type="predicted"/>
<evidence type="ECO:0000313" key="8">
    <source>
        <dbReference type="Proteomes" id="UP000295416"/>
    </source>
</evidence>
<organism evidence="7 8">
    <name type="scientific">Scopulibacillus darangshiensis</name>
    <dbReference type="NCBI Taxonomy" id="442528"/>
    <lineage>
        <taxon>Bacteria</taxon>
        <taxon>Bacillati</taxon>
        <taxon>Bacillota</taxon>
        <taxon>Bacilli</taxon>
        <taxon>Bacillales</taxon>
        <taxon>Sporolactobacillaceae</taxon>
        <taxon>Scopulibacillus</taxon>
    </lineage>
</organism>
<dbReference type="PROSITE" id="PS00676">
    <property type="entry name" value="SIGMA54_INTERACT_2"/>
    <property type="match status" value="1"/>
</dbReference>
<gene>
    <name evidence="7" type="ORF">EV207_103147</name>
</gene>
<dbReference type="SMART" id="SM00382">
    <property type="entry name" value="AAA"/>
    <property type="match status" value="1"/>
</dbReference>
<dbReference type="RefSeq" id="WP_243646942.1">
    <property type="nucleotide sequence ID" value="NZ_SLXK01000003.1"/>
</dbReference>
<keyword evidence="8" id="KW-1185">Reference proteome</keyword>
<dbReference type="PROSITE" id="PS50045">
    <property type="entry name" value="SIGMA54_INTERACT_4"/>
    <property type="match status" value="1"/>
</dbReference>
<dbReference type="Gene3D" id="3.30.450.20">
    <property type="entry name" value="PAS domain"/>
    <property type="match status" value="1"/>
</dbReference>
<dbReference type="InterPro" id="IPR009057">
    <property type="entry name" value="Homeodomain-like_sf"/>
</dbReference>